<keyword evidence="2" id="KW-1185">Reference proteome</keyword>
<comment type="caution">
    <text evidence="1">The sequence shown here is derived from an EMBL/GenBank/DDBJ whole genome shotgun (WGS) entry which is preliminary data.</text>
</comment>
<evidence type="ECO:0000313" key="1">
    <source>
        <dbReference type="EMBL" id="KAI8648688.1"/>
    </source>
</evidence>
<dbReference type="EMBL" id="CM046516">
    <property type="protein sequence ID" value="KAI8648688.1"/>
    <property type="molecule type" value="Genomic_DNA"/>
</dbReference>
<protein>
    <submittedName>
        <fullName evidence="1">Fatty acid synthase subunit alpha</fullName>
    </submittedName>
</protein>
<proteinExistence type="predicted"/>
<evidence type="ECO:0000313" key="2">
    <source>
        <dbReference type="Proteomes" id="UP001065298"/>
    </source>
</evidence>
<accession>A0ACC0QBC8</accession>
<gene>
    <name evidence="1" type="ORF">NCS57_01480900</name>
</gene>
<name>A0ACC0QBC8_9HYPO</name>
<sequence length="151" mass="15983">MKQSEKIVPSVKAKETQQVIEALAQKVTSKNSNIGVDVEDISAVNINNETFVERNFTANEITYCRQAPSPQISFAGRWSAKEAVFKSLGVASQGASAALKDIEIIKGETGAPTVSLHGDAAAAAKKSDVKDITVYISHSDSQAIAVAVTSF</sequence>
<reference evidence="1" key="1">
    <citation type="submission" date="2022-06" db="EMBL/GenBank/DDBJ databases">
        <title>Fusarium solani species complex genomes reveal bases of compartmentalisation and animal pathogenesis.</title>
        <authorList>
            <person name="Tsai I.J."/>
        </authorList>
    </citation>
    <scope>NUCLEOTIDE SEQUENCE</scope>
    <source>
        <strain evidence="1">Fu6.1</strain>
    </source>
</reference>
<dbReference type="Proteomes" id="UP001065298">
    <property type="component" value="Chromosome 14"/>
</dbReference>
<organism evidence="1 2">
    <name type="scientific">Fusarium keratoplasticum</name>
    <dbReference type="NCBI Taxonomy" id="1328300"/>
    <lineage>
        <taxon>Eukaryota</taxon>
        <taxon>Fungi</taxon>
        <taxon>Dikarya</taxon>
        <taxon>Ascomycota</taxon>
        <taxon>Pezizomycotina</taxon>
        <taxon>Sordariomycetes</taxon>
        <taxon>Hypocreomycetidae</taxon>
        <taxon>Hypocreales</taxon>
        <taxon>Nectriaceae</taxon>
        <taxon>Fusarium</taxon>
        <taxon>Fusarium solani species complex</taxon>
    </lineage>
</organism>